<gene>
    <name evidence="2" type="ORF">LDAN0321_LOCUS557</name>
</gene>
<name>A0A7S2JRN1_9STRA</name>
<protein>
    <recommendedName>
        <fullName evidence="1">Coenzyme Q-binding protein COQ10 START domain-containing protein</fullName>
    </recommendedName>
</protein>
<evidence type="ECO:0000313" key="2">
    <source>
        <dbReference type="EMBL" id="CAD9555579.1"/>
    </source>
</evidence>
<proteinExistence type="predicted"/>
<sequence length="338" mass="37591">MAGTSKTQKTSTTTARQMHVLLAACLLSLILHQSIAFTTTLSTIRPTTSKSKSSSSALNVWWFGGTEHPADDREECELVAVRIERTSANSRRIWGEIDVPGVEMDDVWSILTDYDRLSTHVPNLVQSKRVDARSRPGQPGDGSYQCRLYQQGAQKIIGFEFGASVTMDMTEQVLNAGSKRGIGFKCVESQFFSEFDGEWMVSEGVSEDGVTPMVSLRYQVDVRPRGPVPVAALEWRIREDVPTNLRAVKKASVETGKRGVMEYRARNNIAPARNLSQQSSTLSARVRQNAGEQITRVKDRIGQTINNARAPAPQLAPLRVKVSWADDETMARYLREDQ</sequence>
<dbReference type="PANTHER" id="PTHR34060">
    <property type="entry name" value="POLYKETIDE CYCLASE / DEHYDRASE AND LIPID TRANSPORT PROTEIN"/>
    <property type="match status" value="1"/>
</dbReference>
<dbReference type="Pfam" id="PF03364">
    <property type="entry name" value="Polyketide_cyc"/>
    <property type="match status" value="1"/>
</dbReference>
<dbReference type="SUPFAM" id="SSF55961">
    <property type="entry name" value="Bet v1-like"/>
    <property type="match status" value="1"/>
</dbReference>
<accession>A0A7S2JRN1</accession>
<evidence type="ECO:0000259" key="1">
    <source>
        <dbReference type="Pfam" id="PF03364"/>
    </source>
</evidence>
<dbReference type="PANTHER" id="PTHR34060:SF1">
    <property type="entry name" value="POLYKETIDE CYCLASE _ DEHYDRASE AND LIPID TRANSPORT PROTEIN"/>
    <property type="match status" value="1"/>
</dbReference>
<reference evidence="2" key="1">
    <citation type="submission" date="2021-01" db="EMBL/GenBank/DDBJ databases">
        <authorList>
            <person name="Corre E."/>
            <person name="Pelletier E."/>
            <person name="Niang G."/>
            <person name="Scheremetjew M."/>
            <person name="Finn R."/>
            <person name="Kale V."/>
            <person name="Holt S."/>
            <person name="Cochrane G."/>
            <person name="Meng A."/>
            <person name="Brown T."/>
            <person name="Cohen L."/>
        </authorList>
    </citation>
    <scope>NUCLEOTIDE SEQUENCE</scope>
    <source>
        <strain evidence="2">B650</strain>
    </source>
</reference>
<dbReference type="InterPro" id="IPR023393">
    <property type="entry name" value="START-like_dom_sf"/>
</dbReference>
<dbReference type="AlphaFoldDB" id="A0A7S2JRN1"/>
<feature type="domain" description="Coenzyme Q-binding protein COQ10 START" evidence="1">
    <location>
        <begin position="102"/>
        <end position="248"/>
    </location>
</feature>
<dbReference type="Gene3D" id="3.30.530.20">
    <property type="match status" value="1"/>
</dbReference>
<dbReference type="EMBL" id="HBGY01000857">
    <property type="protein sequence ID" value="CAD9555579.1"/>
    <property type="molecule type" value="Transcribed_RNA"/>
</dbReference>
<organism evidence="2">
    <name type="scientific">Leptocylindrus danicus</name>
    <dbReference type="NCBI Taxonomy" id="163516"/>
    <lineage>
        <taxon>Eukaryota</taxon>
        <taxon>Sar</taxon>
        <taxon>Stramenopiles</taxon>
        <taxon>Ochrophyta</taxon>
        <taxon>Bacillariophyta</taxon>
        <taxon>Coscinodiscophyceae</taxon>
        <taxon>Chaetocerotophycidae</taxon>
        <taxon>Leptocylindrales</taxon>
        <taxon>Leptocylindraceae</taxon>
        <taxon>Leptocylindrus</taxon>
    </lineage>
</organism>
<dbReference type="InterPro" id="IPR005031">
    <property type="entry name" value="COQ10_START"/>
</dbReference>